<sequence length="222" mass="24708">MKYKGHFDGACNPNPGAIGLGISINDDAGQEIDYGYMPKGTGTNNEAEYLAVLLLLQRALHMGITSIECVGDSKLVVNQLNGTYRINQDSLLKLHGKVMHLVNQFDSCEFLWVRRQHNTRADELSKMALETNESFFSQAPTITKKAAQAPSEAPKAEHVNRIPVVKTLTDGRIFISDSRGISILEPRSRTCTCSCFHKHKSCFHLNTFLRLKHKPQKVALIG</sequence>
<dbReference type="InterPro" id="IPR036397">
    <property type="entry name" value="RNaseH_sf"/>
</dbReference>
<dbReference type="InterPro" id="IPR012337">
    <property type="entry name" value="RNaseH-like_sf"/>
</dbReference>
<gene>
    <name evidence="2" type="ORF">OIK42_19605</name>
</gene>
<dbReference type="SUPFAM" id="SSF53098">
    <property type="entry name" value="Ribonuclease H-like"/>
    <property type="match status" value="1"/>
</dbReference>
<dbReference type="EMBL" id="JAQQXP010000004">
    <property type="protein sequence ID" value="MDC8832966.1"/>
    <property type="molecule type" value="Genomic_DNA"/>
</dbReference>
<feature type="domain" description="RNase H type-1" evidence="1">
    <location>
        <begin position="1"/>
        <end position="130"/>
    </location>
</feature>
<proteinExistence type="predicted"/>
<protein>
    <submittedName>
        <fullName evidence="2">Ribonuclease HI family protein</fullName>
    </submittedName>
</protein>
<keyword evidence="3" id="KW-1185">Reference proteome</keyword>
<evidence type="ECO:0000259" key="1">
    <source>
        <dbReference type="PROSITE" id="PS50879"/>
    </source>
</evidence>
<dbReference type="Pfam" id="PF13456">
    <property type="entry name" value="RVT_3"/>
    <property type="match status" value="1"/>
</dbReference>
<dbReference type="Gene3D" id="3.30.420.10">
    <property type="entry name" value="Ribonuclease H-like superfamily/Ribonuclease H"/>
    <property type="match status" value="1"/>
</dbReference>
<organism evidence="2 3">
    <name type="scientific">Alteromonas gilva</name>
    <dbReference type="NCBI Taxonomy" id="2987522"/>
    <lineage>
        <taxon>Bacteria</taxon>
        <taxon>Pseudomonadati</taxon>
        <taxon>Pseudomonadota</taxon>
        <taxon>Gammaproteobacteria</taxon>
        <taxon>Alteromonadales</taxon>
        <taxon>Alteromonadaceae</taxon>
        <taxon>Alteromonas/Salinimonas group</taxon>
        <taxon>Alteromonas</taxon>
    </lineage>
</organism>
<dbReference type="PANTHER" id="PTHR46387:SF2">
    <property type="entry name" value="RIBONUCLEASE HI"/>
    <property type="match status" value="1"/>
</dbReference>
<name>A0ABT5L7F5_9ALTE</name>
<evidence type="ECO:0000313" key="2">
    <source>
        <dbReference type="EMBL" id="MDC8832966.1"/>
    </source>
</evidence>
<dbReference type="PANTHER" id="PTHR46387">
    <property type="entry name" value="POLYNUCLEOTIDYL TRANSFERASE, RIBONUCLEASE H-LIKE SUPERFAMILY PROTEIN"/>
    <property type="match status" value="1"/>
</dbReference>
<reference evidence="2 3" key="1">
    <citation type="submission" date="2022-10" db="EMBL/GenBank/DDBJ databases">
        <title>Alteromonas sp. chi3 Genome sequencing.</title>
        <authorList>
            <person name="Park S."/>
        </authorList>
    </citation>
    <scope>NUCLEOTIDE SEQUENCE [LARGE SCALE GENOMIC DNA]</scope>
    <source>
        <strain evidence="3">chi3</strain>
    </source>
</reference>
<comment type="caution">
    <text evidence="2">The sequence shown here is derived from an EMBL/GenBank/DDBJ whole genome shotgun (WGS) entry which is preliminary data.</text>
</comment>
<dbReference type="CDD" id="cd09279">
    <property type="entry name" value="RNase_HI_like"/>
    <property type="match status" value="1"/>
</dbReference>
<accession>A0ABT5L7F5</accession>
<dbReference type="RefSeq" id="WP_273642870.1">
    <property type="nucleotide sequence ID" value="NZ_JAQQXP010000004.1"/>
</dbReference>
<dbReference type="InterPro" id="IPR002156">
    <property type="entry name" value="RNaseH_domain"/>
</dbReference>
<dbReference type="PROSITE" id="PS50879">
    <property type="entry name" value="RNASE_H_1"/>
    <property type="match status" value="1"/>
</dbReference>
<evidence type="ECO:0000313" key="3">
    <source>
        <dbReference type="Proteomes" id="UP001218788"/>
    </source>
</evidence>
<dbReference type="Proteomes" id="UP001218788">
    <property type="component" value="Unassembled WGS sequence"/>
</dbReference>